<keyword evidence="2" id="KW-0539">Nucleus</keyword>
<evidence type="ECO:0000256" key="1">
    <source>
        <dbReference type="ARBA" id="ARBA00004123"/>
    </source>
</evidence>
<name>A0A9P8VYD6_9HYPO</name>
<dbReference type="Pfam" id="PF11951">
    <property type="entry name" value="Fungal_trans_2"/>
    <property type="match status" value="1"/>
</dbReference>
<dbReference type="OrthoDB" id="2015447at2759"/>
<dbReference type="AlphaFoldDB" id="A0A9P8VYD6"/>
<reference evidence="3 4" key="1">
    <citation type="journal article" date="2021" name="Nat. Commun.">
        <title>Genetic determinants of endophytism in the Arabidopsis root mycobiome.</title>
        <authorList>
            <person name="Mesny F."/>
            <person name="Miyauchi S."/>
            <person name="Thiergart T."/>
            <person name="Pickel B."/>
            <person name="Atanasova L."/>
            <person name="Karlsson M."/>
            <person name="Huettel B."/>
            <person name="Barry K.W."/>
            <person name="Haridas S."/>
            <person name="Chen C."/>
            <person name="Bauer D."/>
            <person name="Andreopoulos W."/>
            <person name="Pangilinan J."/>
            <person name="LaButti K."/>
            <person name="Riley R."/>
            <person name="Lipzen A."/>
            <person name="Clum A."/>
            <person name="Drula E."/>
            <person name="Henrissat B."/>
            <person name="Kohler A."/>
            <person name="Grigoriev I.V."/>
            <person name="Martin F.M."/>
            <person name="Hacquard S."/>
        </authorList>
    </citation>
    <scope>NUCLEOTIDE SEQUENCE [LARGE SCALE GENOMIC DNA]</scope>
    <source>
        <strain evidence="3 4">MPI-CAGE-CH-0241</strain>
    </source>
</reference>
<sequence>MSDMHLRGAHRLLGESSAAERCLQSPRLRAQLAMLIWWDVTASLISRREPRLPTAYLETLASYDDGDGWSFFTLTGCPIDLVKAMWRLSRLAHVYERSANVEWTMFNLLSVDFIADDVKNYINYEDFNFHGTGESGAHVNARRNRFHCIEAWRHGILLYVARVFTPKQDSSSMECIDHYARVIIDSVRCIPPTDAIQKQLLLPVFLAASELGDDVNRAFVREYCRHWNNEIHFYQFETVTALLDEVWSDWDEGTRDTYWWGIKTRHDVDESNWMARELLLG</sequence>
<gene>
    <name evidence="3" type="ORF">B0T10DRAFT_492145</name>
</gene>
<proteinExistence type="predicted"/>
<dbReference type="Proteomes" id="UP000777438">
    <property type="component" value="Unassembled WGS sequence"/>
</dbReference>
<dbReference type="EMBL" id="JAGPYM010000018">
    <property type="protein sequence ID" value="KAH6885178.1"/>
    <property type="molecule type" value="Genomic_DNA"/>
</dbReference>
<dbReference type="InterPro" id="IPR021858">
    <property type="entry name" value="Fun_TF"/>
</dbReference>
<evidence type="ECO:0000313" key="3">
    <source>
        <dbReference type="EMBL" id="KAH6885178.1"/>
    </source>
</evidence>
<comment type="caution">
    <text evidence="3">The sequence shown here is derived from an EMBL/GenBank/DDBJ whole genome shotgun (WGS) entry which is preliminary data.</text>
</comment>
<protein>
    <submittedName>
        <fullName evidence="3">Fungal-specific transcription factor domain-containing protein</fullName>
    </submittedName>
</protein>
<accession>A0A9P8VYD6</accession>
<organism evidence="3 4">
    <name type="scientific">Thelonectria olida</name>
    <dbReference type="NCBI Taxonomy" id="1576542"/>
    <lineage>
        <taxon>Eukaryota</taxon>
        <taxon>Fungi</taxon>
        <taxon>Dikarya</taxon>
        <taxon>Ascomycota</taxon>
        <taxon>Pezizomycotina</taxon>
        <taxon>Sordariomycetes</taxon>
        <taxon>Hypocreomycetidae</taxon>
        <taxon>Hypocreales</taxon>
        <taxon>Nectriaceae</taxon>
        <taxon>Thelonectria</taxon>
    </lineage>
</organism>
<dbReference type="PANTHER" id="PTHR37534">
    <property type="entry name" value="TRANSCRIPTIONAL ACTIVATOR PROTEIN UGA3"/>
    <property type="match status" value="1"/>
</dbReference>
<keyword evidence="4" id="KW-1185">Reference proteome</keyword>
<dbReference type="GO" id="GO:0005634">
    <property type="term" value="C:nucleus"/>
    <property type="evidence" value="ECO:0007669"/>
    <property type="project" value="UniProtKB-SubCell"/>
</dbReference>
<evidence type="ECO:0000256" key="2">
    <source>
        <dbReference type="ARBA" id="ARBA00023242"/>
    </source>
</evidence>
<evidence type="ECO:0000313" key="4">
    <source>
        <dbReference type="Proteomes" id="UP000777438"/>
    </source>
</evidence>
<comment type="subcellular location">
    <subcellularLocation>
        <location evidence="1">Nucleus</location>
    </subcellularLocation>
</comment>
<dbReference type="PANTHER" id="PTHR37534:SF46">
    <property type="entry name" value="ZN(II)2CYS6 TRANSCRIPTION FACTOR (EUROFUNG)"/>
    <property type="match status" value="1"/>
</dbReference>